<keyword evidence="1" id="KW-1277">Toxin-antitoxin system</keyword>
<dbReference type="EMBL" id="JANGBO010000021">
    <property type="protein sequence ID" value="MCQ5062892.1"/>
    <property type="molecule type" value="Genomic_DNA"/>
</dbReference>
<evidence type="ECO:0000313" key="3">
    <source>
        <dbReference type="EMBL" id="PST39364.1"/>
    </source>
</evidence>
<dbReference type="InterPro" id="IPR007712">
    <property type="entry name" value="RelE/ParE_toxin"/>
</dbReference>
<name>A0A2T3FVR3_9FIRM</name>
<comment type="caution">
    <text evidence="3">The sequence shown here is derived from an EMBL/GenBank/DDBJ whole genome shotgun (WGS) entry which is preliminary data.</text>
</comment>
<dbReference type="Gene3D" id="3.30.2310.20">
    <property type="entry name" value="RelE-like"/>
    <property type="match status" value="1"/>
</dbReference>
<dbReference type="EMBL" id="PYLQ01000019">
    <property type="protein sequence ID" value="PST39364.1"/>
    <property type="molecule type" value="Genomic_DNA"/>
</dbReference>
<proteinExistence type="predicted"/>
<keyword evidence="4" id="KW-1185">Reference proteome</keyword>
<evidence type="ECO:0000313" key="4">
    <source>
        <dbReference type="Proteomes" id="UP000240974"/>
    </source>
</evidence>
<dbReference type="Proteomes" id="UP001204814">
    <property type="component" value="Unassembled WGS sequence"/>
</dbReference>
<gene>
    <name evidence="3" type="ORF">C7U54_11310</name>
    <name evidence="2" type="ORF">NE542_13805</name>
</gene>
<protein>
    <submittedName>
        <fullName evidence="3">Type II toxin-antitoxin system RelE/ParE family toxin</fullName>
    </submittedName>
</protein>
<dbReference type="RefSeq" id="WP_032089839.1">
    <property type="nucleotide sequence ID" value="NZ_CAKMUM010000011.1"/>
</dbReference>
<accession>A0A2T3FVR3</accession>
<dbReference type="AlphaFoldDB" id="A0A2T3FVR3"/>
<organism evidence="3 4">
    <name type="scientific">Faecalibacillus intestinalis</name>
    <dbReference type="NCBI Taxonomy" id="1982626"/>
    <lineage>
        <taxon>Bacteria</taxon>
        <taxon>Bacillati</taxon>
        <taxon>Bacillota</taxon>
        <taxon>Erysipelotrichia</taxon>
        <taxon>Erysipelotrichales</taxon>
        <taxon>Coprobacillaceae</taxon>
        <taxon>Faecalibacillus</taxon>
    </lineage>
</organism>
<reference evidence="3 4" key="1">
    <citation type="journal article" date="2019" name="Int. J. Syst. Evol. Microbiol.">
        <title>Faecalibacillus intestinalis gen. nov., sp. nov. and Faecalibacillus faecis sp. nov., isolated from human faeces.</title>
        <authorList>
            <person name="Seo B."/>
            <person name="Jeon K."/>
            <person name="Baek I."/>
            <person name="Lee Y.M."/>
            <person name="Baek K."/>
            <person name="Ko G."/>
        </authorList>
    </citation>
    <scope>NUCLEOTIDE SEQUENCE [LARGE SCALE GENOMIC DNA]</scope>
    <source>
        <strain evidence="3 4">SNUG30099</strain>
    </source>
</reference>
<dbReference type="Pfam" id="PF05016">
    <property type="entry name" value="ParE_toxin"/>
    <property type="match status" value="1"/>
</dbReference>
<evidence type="ECO:0000256" key="1">
    <source>
        <dbReference type="ARBA" id="ARBA00022649"/>
    </source>
</evidence>
<dbReference type="InterPro" id="IPR035093">
    <property type="entry name" value="RelE/ParE_toxin_dom_sf"/>
</dbReference>
<dbReference type="Proteomes" id="UP000240974">
    <property type="component" value="Unassembled WGS sequence"/>
</dbReference>
<reference evidence="2" key="2">
    <citation type="submission" date="2022-06" db="EMBL/GenBank/DDBJ databases">
        <title>Isolation of gut microbiota from human fecal samples.</title>
        <authorList>
            <person name="Pamer E.G."/>
            <person name="Barat B."/>
            <person name="Waligurski E."/>
            <person name="Medina S."/>
            <person name="Paddock L."/>
            <person name="Mostad J."/>
        </authorList>
    </citation>
    <scope>NUCLEOTIDE SEQUENCE</scope>
    <source>
        <strain evidence="2">DFI.6.24</strain>
    </source>
</reference>
<evidence type="ECO:0000313" key="2">
    <source>
        <dbReference type="EMBL" id="MCQ5062892.1"/>
    </source>
</evidence>
<sequence length="104" mass="12635">MEYEKYKVIISEKAKNMLASNIAFIAKVSADAATKQKKAVIDGIRSLEQMPKRYPFFNEEYIPPNKYRKMFIKKWYLILYQIQEDVVYVDYILDYRKDYQWLDK</sequence>